<sequence>MGEIVNLNKARKARDKAAAKRTAEANRLTFGRTRAERDAARTERDRDATRLDGHKLDDDADA</sequence>
<proteinExistence type="predicted"/>
<reference evidence="2 3" key="2">
    <citation type="submission" date="2017-06" db="EMBL/GenBank/DDBJ databases">
        <authorList>
            <person name="Kim H.J."/>
            <person name="Triplett B.A."/>
        </authorList>
    </citation>
    <scope>NUCLEOTIDE SEQUENCE [LARGE SCALE GENOMIC DNA]</scope>
    <source>
        <strain evidence="2 3">BZC3</strain>
    </source>
</reference>
<evidence type="ECO:0008006" key="4">
    <source>
        <dbReference type="Google" id="ProtNLM"/>
    </source>
</evidence>
<gene>
    <name evidence="2" type="ORF">CD943_00570</name>
</gene>
<protein>
    <recommendedName>
        <fullName evidence="4">DUF4169 family protein</fullName>
    </recommendedName>
</protein>
<evidence type="ECO:0000313" key="2">
    <source>
        <dbReference type="EMBL" id="ASD25521.1"/>
    </source>
</evidence>
<name>A0A1Z3LTN7_BREDI</name>
<dbReference type="Proteomes" id="UP000197024">
    <property type="component" value="Chromosome"/>
</dbReference>
<dbReference type="InterPro" id="IPR025227">
    <property type="entry name" value="DUF4169"/>
</dbReference>
<evidence type="ECO:0000313" key="3">
    <source>
        <dbReference type="Proteomes" id="UP000197024"/>
    </source>
</evidence>
<reference evidence="2 3" key="1">
    <citation type="submission" date="2017-06" db="EMBL/GenBank/DDBJ databases">
        <title>Biodegradation of gentamicin by bacterial consortia AMQD4 in synthetic medium and raw gentamicin sewage.</title>
        <authorList>
            <person name="Chang H."/>
            <person name="Feng Y."/>
            <person name="Li Z."/>
            <person name="Xue J."/>
            <person name="Cheng D."/>
        </authorList>
    </citation>
    <scope>NUCLEOTIDE SEQUENCE [LARGE SCALE GENOMIC DNA]</scope>
    <source>
        <strain evidence="2 3">BZC3</strain>
    </source>
</reference>
<evidence type="ECO:0000256" key="1">
    <source>
        <dbReference type="SAM" id="MobiDB-lite"/>
    </source>
</evidence>
<accession>A0A1Z3LTN7</accession>
<dbReference type="Pfam" id="PF13770">
    <property type="entry name" value="DUF4169"/>
    <property type="match status" value="1"/>
</dbReference>
<dbReference type="EMBL" id="CP021995">
    <property type="protein sequence ID" value="ASD25521.1"/>
    <property type="molecule type" value="Genomic_DNA"/>
</dbReference>
<dbReference type="RefSeq" id="WP_088409763.1">
    <property type="nucleotide sequence ID" value="NZ_CP021995.1"/>
</dbReference>
<organism evidence="2 3">
    <name type="scientific">Brevundimonas diminuta</name>
    <name type="common">Pseudomonas diminuta</name>
    <dbReference type="NCBI Taxonomy" id="293"/>
    <lineage>
        <taxon>Bacteria</taxon>
        <taxon>Pseudomonadati</taxon>
        <taxon>Pseudomonadota</taxon>
        <taxon>Alphaproteobacteria</taxon>
        <taxon>Caulobacterales</taxon>
        <taxon>Caulobacteraceae</taxon>
        <taxon>Brevundimonas</taxon>
    </lineage>
</organism>
<dbReference type="STRING" id="293.GCA_000988015_02887"/>
<feature type="compositionally biased region" description="Basic and acidic residues" evidence="1">
    <location>
        <begin position="15"/>
        <end position="24"/>
    </location>
</feature>
<feature type="compositionally biased region" description="Basic and acidic residues" evidence="1">
    <location>
        <begin position="33"/>
        <end position="62"/>
    </location>
</feature>
<feature type="region of interest" description="Disordered" evidence="1">
    <location>
        <begin position="1"/>
        <end position="62"/>
    </location>
</feature>
<dbReference type="AlphaFoldDB" id="A0A1Z3LTN7"/>